<sequence length="69" mass="7559">MTINDNAANDVACGVIYPPEAPLLEPSLEFTSTANTTPYEKAIGCYLDIHHFVPGETKEYQKDSTKKGI</sequence>
<dbReference type="GeneID" id="59258642"/>
<gene>
    <name evidence="1" type="ORF">Bfra_004549</name>
</gene>
<proteinExistence type="predicted"/>
<name>A0A8H6AVG9_9HELO</name>
<dbReference type="Proteomes" id="UP000531561">
    <property type="component" value="Unassembled WGS sequence"/>
</dbReference>
<keyword evidence="2" id="KW-1185">Reference proteome</keyword>
<reference evidence="1 2" key="1">
    <citation type="journal article" date="2020" name="Phytopathology">
        <title>A high-quality genome resource of Botrytis fragariae, a new and rapidly spreading fungal pathogen causing strawberry gray mold in the U.S.A.</title>
        <authorList>
            <person name="Wu Y."/>
            <person name="Saski C.A."/>
            <person name="Schnabel G."/>
            <person name="Xiao S."/>
            <person name="Hu M."/>
        </authorList>
    </citation>
    <scope>NUCLEOTIDE SEQUENCE [LARGE SCALE GENOMIC DNA]</scope>
    <source>
        <strain evidence="1 2">BVB16</strain>
    </source>
</reference>
<organism evidence="1 2">
    <name type="scientific">Botrytis fragariae</name>
    <dbReference type="NCBI Taxonomy" id="1964551"/>
    <lineage>
        <taxon>Eukaryota</taxon>
        <taxon>Fungi</taxon>
        <taxon>Dikarya</taxon>
        <taxon>Ascomycota</taxon>
        <taxon>Pezizomycotina</taxon>
        <taxon>Leotiomycetes</taxon>
        <taxon>Helotiales</taxon>
        <taxon>Sclerotiniaceae</taxon>
        <taxon>Botrytis</taxon>
    </lineage>
</organism>
<dbReference type="EMBL" id="JABFCT010000007">
    <property type="protein sequence ID" value="KAF5874538.1"/>
    <property type="molecule type" value="Genomic_DNA"/>
</dbReference>
<protein>
    <submittedName>
        <fullName evidence="1">Uncharacterized protein</fullName>
    </submittedName>
</protein>
<dbReference type="AlphaFoldDB" id="A0A8H6AVG9"/>
<accession>A0A8H6AVG9</accession>
<dbReference type="RefSeq" id="XP_037193484.1">
    <property type="nucleotide sequence ID" value="XM_037334950.1"/>
</dbReference>
<evidence type="ECO:0000313" key="1">
    <source>
        <dbReference type="EMBL" id="KAF5874538.1"/>
    </source>
</evidence>
<comment type="caution">
    <text evidence="1">The sequence shown here is derived from an EMBL/GenBank/DDBJ whole genome shotgun (WGS) entry which is preliminary data.</text>
</comment>
<evidence type="ECO:0000313" key="2">
    <source>
        <dbReference type="Proteomes" id="UP000531561"/>
    </source>
</evidence>